<evidence type="ECO:0000313" key="3">
    <source>
        <dbReference type="Proteomes" id="UP000003163"/>
    </source>
</evidence>
<dbReference type="Proteomes" id="UP000003163">
    <property type="component" value="Unassembled WGS sequence"/>
</dbReference>
<name>J9D1R9_EDHAE</name>
<proteinExistence type="predicted"/>
<feature type="transmembrane region" description="Helical" evidence="1">
    <location>
        <begin position="32"/>
        <end position="51"/>
    </location>
</feature>
<keyword evidence="1" id="KW-0812">Transmembrane</keyword>
<protein>
    <submittedName>
        <fullName evidence="2">Uncharacterized protein</fullName>
    </submittedName>
</protein>
<dbReference type="HOGENOM" id="CLU_2306067_0_0_1"/>
<reference evidence="2 3" key="1">
    <citation type="submission" date="2011-08" db="EMBL/GenBank/DDBJ databases">
        <authorList>
            <person name="Liu Z.J."/>
            <person name="Shi F.L."/>
            <person name="Lu J.Q."/>
            <person name="Li M."/>
            <person name="Wang Z.L."/>
        </authorList>
    </citation>
    <scope>NUCLEOTIDE SEQUENCE [LARGE SCALE GENOMIC DNA]</scope>
    <source>
        <strain evidence="2 3">USNM 41457</strain>
    </source>
</reference>
<dbReference type="EMBL" id="AFBI03000004">
    <property type="protein sequence ID" value="EJW01791.1"/>
    <property type="molecule type" value="Genomic_DNA"/>
</dbReference>
<dbReference type="AlphaFoldDB" id="J9D1R9"/>
<sequence>MVKYLLLESENLIFKLFYCVFLLINNQEYSQALYQVFYIFIAIFICFFKNISDYSKTLIVKNIPTNILNLNHQVKIVGIFRIIIFNDNIIKRLIHLIFDF</sequence>
<organism evidence="2 3">
    <name type="scientific">Edhazardia aedis (strain USNM 41457)</name>
    <name type="common">Microsporidian parasite</name>
    <dbReference type="NCBI Taxonomy" id="1003232"/>
    <lineage>
        <taxon>Eukaryota</taxon>
        <taxon>Fungi</taxon>
        <taxon>Fungi incertae sedis</taxon>
        <taxon>Microsporidia</taxon>
        <taxon>Edhazardia</taxon>
    </lineage>
</organism>
<reference evidence="3" key="2">
    <citation type="submission" date="2015-07" db="EMBL/GenBank/DDBJ databases">
        <title>Contrasting host-pathogen interactions and genome evolution in two generalist and specialist microsporidian pathogens of mosquitoes.</title>
        <authorList>
            <consortium name="The Broad Institute Genomics Platform"/>
            <consortium name="The Broad Institute Genome Sequencing Center for Infectious Disease"/>
            <person name="Cuomo C.A."/>
            <person name="Sanscrainte N.D."/>
            <person name="Goldberg J.M."/>
            <person name="Heiman D."/>
            <person name="Young S."/>
            <person name="Zeng Q."/>
            <person name="Becnel J.J."/>
            <person name="Birren B.W."/>
        </authorList>
    </citation>
    <scope>NUCLEOTIDE SEQUENCE [LARGE SCALE GENOMIC DNA]</scope>
    <source>
        <strain evidence="3">USNM 41457</strain>
    </source>
</reference>
<keyword evidence="3" id="KW-1185">Reference proteome</keyword>
<evidence type="ECO:0000313" key="2">
    <source>
        <dbReference type="EMBL" id="EJW01791.1"/>
    </source>
</evidence>
<dbReference type="InParanoid" id="J9D1R9"/>
<evidence type="ECO:0000256" key="1">
    <source>
        <dbReference type="SAM" id="Phobius"/>
    </source>
</evidence>
<accession>J9D1R9</accession>
<keyword evidence="1" id="KW-0472">Membrane</keyword>
<gene>
    <name evidence="2" type="ORF">EDEG_00382</name>
</gene>
<dbReference type="VEuPathDB" id="MicrosporidiaDB:EDEG_00382"/>
<keyword evidence="1" id="KW-1133">Transmembrane helix</keyword>
<comment type="caution">
    <text evidence="2">The sequence shown here is derived from an EMBL/GenBank/DDBJ whole genome shotgun (WGS) entry which is preliminary data.</text>
</comment>